<proteinExistence type="predicted"/>
<feature type="transmembrane region" description="Helical" evidence="1">
    <location>
        <begin position="36"/>
        <end position="56"/>
    </location>
</feature>
<dbReference type="InterPro" id="IPR021414">
    <property type="entry name" value="DUF3054"/>
</dbReference>
<evidence type="ECO:0000313" key="3">
    <source>
        <dbReference type="Proteomes" id="UP000271678"/>
    </source>
</evidence>
<sequence>MRTRVVLAGVLDAVVVIVFAAIGRASHHESDPVTESLLTAWPFLAGAAVGWVISLLRGRAPLRVVDALPVWVCAVAVGMVLRHLTGRGVVFSFVVVASIFLGLFILGWRAIAGVIRRREHA</sequence>
<keyword evidence="1" id="KW-1133">Transmembrane helix</keyword>
<dbReference type="EMBL" id="RJJQ01000002">
    <property type="protein sequence ID" value="RNI24877.1"/>
    <property type="molecule type" value="Genomic_DNA"/>
</dbReference>
<dbReference type="Proteomes" id="UP000271678">
    <property type="component" value="Unassembled WGS sequence"/>
</dbReference>
<dbReference type="OrthoDB" id="3698172at2"/>
<organism evidence="2 3">
    <name type="scientific">Flexivirga caeni</name>
    <dbReference type="NCBI Taxonomy" id="2294115"/>
    <lineage>
        <taxon>Bacteria</taxon>
        <taxon>Bacillati</taxon>
        <taxon>Actinomycetota</taxon>
        <taxon>Actinomycetes</taxon>
        <taxon>Micrococcales</taxon>
        <taxon>Dermacoccaceae</taxon>
        <taxon>Flexivirga</taxon>
    </lineage>
</organism>
<name>A0A3M9MI95_9MICO</name>
<keyword evidence="1" id="KW-0472">Membrane</keyword>
<accession>A0A3M9MI95</accession>
<dbReference type="RefSeq" id="WP_123270166.1">
    <property type="nucleotide sequence ID" value="NZ_RJJQ01000002.1"/>
</dbReference>
<feature type="transmembrane region" description="Helical" evidence="1">
    <location>
        <begin position="90"/>
        <end position="111"/>
    </location>
</feature>
<keyword evidence="1" id="KW-0812">Transmembrane</keyword>
<evidence type="ECO:0000313" key="2">
    <source>
        <dbReference type="EMBL" id="RNI24877.1"/>
    </source>
</evidence>
<gene>
    <name evidence="2" type="ORF">EFY87_04115</name>
</gene>
<feature type="transmembrane region" description="Helical" evidence="1">
    <location>
        <begin position="68"/>
        <end position="84"/>
    </location>
</feature>
<reference evidence="2 3" key="1">
    <citation type="submission" date="2018-11" db="EMBL/GenBank/DDBJ databases">
        <title>Draft genome of Simplicispira Flexivirga sp. BO-16.</title>
        <authorList>
            <person name="Im W.T."/>
        </authorList>
    </citation>
    <scope>NUCLEOTIDE SEQUENCE [LARGE SCALE GENOMIC DNA]</scope>
    <source>
        <strain evidence="2 3">BO-16</strain>
    </source>
</reference>
<dbReference type="Pfam" id="PF11255">
    <property type="entry name" value="DUF3054"/>
    <property type="match status" value="1"/>
</dbReference>
<evidence type="ECO:0000256" key="1">
    <source>
        <dbReference type="SAM" id="Phobius"/>
    </source>
</evidence>
<protein>
    <submittedName>
        <fullName evidence="2">DUF3054 domain-containing protein</fullName>
    </submittedName>
</protein>
<comment type="caution">
    <text evidence="2">The sequence shown here is derived from an EMBL/GenBank/DDBJ whole genome shotgun (WGS) entry which is preliminary data.</text>
</comment>
<dbReference type="AlphaFoldDB" id="A0A3M9MI95"/>
<keyword evidence="3" id="KW-1185">Reference proteome</keyword>